<name>A0A6I4YLD2_9DEIO</name>
<comment type="function">
    <text evidence="2">Antitoxin component of a type II toxin-antitoxin (TA) system.</text>
</comment>
<dbReference type="Gene3D" id="3.40.1620.10">
    <property type="entry name" value="YefM-like domain"/>
    <property type="match status" value="1"/>
</dbReference>
<evidence type="ECO:0000256" key="2">
    <source>
        <dbReference type="RuleBase" id="RU362080"/>
    </source>
</evidence>
<keyword evidence="4" id="KW-1185">Reference proteome</keyword>
<accession>A0A6I4YLD2</accession>
<reference evidence="3 4" key="1">
    <citation type="submission" date="2019-11" db="EMBL/GenBank/DDBJ databases">
        <title>Genome sequence of Deinococcus xianganensis Y35, AI-2 producing algicidal bacterium, isolated from lake water.</title>
        <authorList>
            <person name="Li Y."/>
        </authorList>
    </citation>
    <scope>NUCLEOTIDE SEQUENCE [LARGE SCALE GENOMIC DNA]</scope>
    <source>
        <strain evidence="3 4">Y35</strain>
    </source>
</reference>
<dbReference type="EMBL" id="WVHK01000059">
    <property type="protein sequence ID" value="MXV20811.1"/>
    <property type="molecule type" value="Genomic_DNA"/>
</dbReference>
<dbReference type="InterPro" id="IPR006442">
    <property type="entry name" value="Antitoxin_Phd/YefM"/>
</dbReference>
<protein>
    <recommendedName>
        <fullName evidence="2">Antitoxin</fullName>
    </recommendedName>
</protein>
<organism evidence="3 4">
    <name type="scientific">Deinococcus xianganensis</name>
    <dbReference type="NCBI Taxonomy" id="1507289"/>
    <lineage>
        <taxon>Bacteria</taxon>
        <taxon>Thermotogati</taxon>
        <taxon>Deinococcota</taxon>
        <taxon>Deinococci</taxon>
        <taxon>Deinococcales</taxon>
        <taxon>Deinococcaceae</taxon>
        <taxon>Deinococcus</taxon>
    </lineage>
</organism>
<dbReference type="AlphaFoldDB" id="A0A6I4YLD2"/>
<dbReference type="Pfam" id="PF02604">
    <property type="entry name" value="PhdYeFM_antitox"/>
    <property type="match status" value="1"/>
</dbReference>
<dbReference type="SUPFAM" id="SSF143120">
    <property type="entry name" value="YefM-like"/>
    <property type="match status" value="1"/>
</dbReference>
<dbReference type="Proteomes" id="UP000430519">
    <property type="component" value="Unassembled WGS sequence"/>
</dbReference>
<proteinExistence type="inferred from homology"/>
<evidence type="ECO:0000313" key="3">
    <source>
        <dbReference type="EMBL" id="MXV20811.1"/>
    </source>
</evidence>
<evidence type="ECO:0000256" key="1">
    <source>
        <dbReference type="ARBA" id="ARBA00009981"/>
    </source>
</evidence>
<dbReference type="InterPro" id="IPR036165">
    <property type="entry name" value="YefM-like_sf"/>
</dbReference>
<evidence type="ECO:0000313" key="4">
    <source>
        <dbReference type="Proteomes" id="UP000430519"/>
    </source>
</evidence>
<sequence length="89" mass="10123">MTAYSLKYAKDHLERIAEETVENSAETIITLDSGQAVVMIPLEQYESWKETQFLLSNPANRAHLLESAQQYRAGQATRRTLIDPERTSP</sequence>
<comment type="caution">
    <text evidence="3">The sequence shown here is derived from an EMBL/GenBank/DDBJ whole genome shotgun (WGS) entry which is preliminary data.</text>
</comment>
<dbReference type="RefSeq" id="WP_160980612.1">
    <property type="nucleotide sequence ID" value="NZ_WVHK01000059.1"/>
</dbReference>
<comment type="similarity">
    <text evidence="1 2">Belongs to the phD/YefM antitoxin family.</text>
</comment>
<gene>
    <name evidence="3" type="ORF">GLX28_14325</name>
</gene>
<dbReference type="Gene3D" id="6.10.250.330">
    <property type="match status" value="1"/>
</dbReference>